<name>A0A0E9SCX5_ANGAN</name>
<accession>A0A0E9SCX5</accession>
<proteinExistence type="predicted"/>
<reference evidence="1" key="1">
    <citation type="submission" date="2014-11" db="EMBL/GenBank/DDBJ databases">
        <authorList>
            <person name="Amaro Gonzalez C."/>
        </authorList>
    </citation>
    <scope>NUCLEOTIDE SEQUENCE</scope>
</reference>
<organism evidence="1">
    <name type="scientific">Anguilla anguilla</name>
    <name type="common">European freshwater eel</name>
    <name type="synonym">Muraena anguilla</name>
    <dbReference type="NCBI Taxonomy" id="7936"/>
    <lineage>
        <taxon>Eukaryota</taxon>
        <taxon>Metazoa</taxon>
        <taxon>Chordata</taxon>
        <taxon>Craniata</taxon>
        <taxon>Vertebrata</taxon>
        <taxon>Euteleostomi</taxon>
        <taxon>Actinopterygii</taxon>
        <taxon>Neopterygii</taxon>
        <taxon>Teleostei</taxon>
        <taxon>Anguilliformes</taxon>
        <taxon>Anguillidae</taxon>
        <taxon>Anguilla</taxon>
    </lineage>
</organism>
<sequence length="43" mass="4908">MWQFLSVLNNVCQLLSFHLVISDHKIVHNGMAYSAKVKASTFE</sequence>
<dbReference type="EMBL" id="GBXM01069441">
    <property type="protein sequence ID" value="JAH39136.1"/>
    <property type="molecule type" value="Transcribed_RNA"/>
</dbReference>
<reference evidence="1" key="2">
    <citation type="journal article" date="2015" name="Fish Shellfish Immunol.">
        <title>Early steps in the European eel (Anguilla anguilla)-Vibrio vulnificus interaction in the gills: Role of the RtxA13 toxin.</title>
        <authorList>
            <person name="Callol A."/>
            <person name="Pajuelo D."/>
            <person name="Ebbesson L."/>
            <person name="Teles M."/>
            <person name="MacKenzie S."/>
            <person name="Amaro C."/>
        </authorList>
    </citation>
    <scope>NUCLEOTIDE SEQUENCE</scope>
</reference>
<protein>
    <submittedName>
        <fullName evidence="1">Uncharacterized protein</fullName>
    </submittedName>
</protein>
<evidence type="ECO:0000313" key="1">
    <source>
        <dbReference type="EMBL" id="JAH39136.1"/>
    </source>
</evidence>
<dbReference type="AlphaFoldDB" id="A0A0E9SCX5"/>